<gene>
    <name evidence="4" type="ORF">Q0590_33710</name>
</gene>
<dbReference type="InterPro" id="IPR009057">
    <property type="entry name" value="Homeodomain-like_sf"/>
</dbReference>
<dbReference type="InterPro" id="IPR052158">
    <property type="entry name" value="INH-QAR"/>
</dbReference>
<dbReference type="PANTHER" id="PTHR43130">
    <property type="entry name" value="ARAC-FAMILY TRANSCRIPTIONAL REGULATOR"/>
    <property type="match status" value="1"/>
</dbReference>
<dbReference type="PROSITE" id="PS01124">
    <property type="entry name" value="HTH_ARAC_FAMILY_2"/>
    <property type="match status" value="1"/>
</dbReference>
<feature type="domain" description="HTH araC/xylS-type" evidence="3">
    <location>
        <begin position="218"/>
        <end position="316"/>
    </location>
</feature>
<evidence type="ECO:0000256" key="1">
    <source>
        <dbReference type="ARBA" id="ARBA00023015"/>
    </source>
</evidence>
<protein>
    <submittedName>
        <fullName evidence="4">DJ-1/PfpI family protein</fullName>
    </submittedName>
</protein>
<dbReference type="PANTHER" id="PTHR43130:SF3">
    <property type="entry name" value="HTH-TYPE TRANSCRIPTIONAL REGULATOR RV1931C"/>
    <property type="match status" value="1"/>
</dbReference>
<keyword evidence="1" id="KW-0805">Transcription regulation</keyword>
<dbReference type="RefSeq" id="WP_302042079.1">
    <property type="nucleotide sequence ID" value="NZ_JAUKPO010000051.1"/>
</dbReference>
<dbReference type="SUPFAM" id="SSF46689">
    <property type="entry name" value="Homeodomain-like"/>
    <property type="match status" value="1"/>
</dbReference>
<evidence type="ECO:0000259" key="3">
    <source>
        <dbReference type="PROSITE" id="PS01124"/>
    </source>
</evidence>
<comment type="caution">
    <text evidence="4">The sequence shown here is derived from an EMBL/GenBank/DDBJ whole genome shotgun (WGS) entry which is preliminary data.</text>
</comment>
<dbReference type="SMART" id="SM00342">
    <property type="entry name" value="HTH_ARAC"/>
    <property type="match status" value="1"/>
</dbReference>
<proteinExistence type="predicted"/>
<dbReference type="CDD" id="cd03137">
    <property type="entry name" value="GATase1_AraC_1"/>
    <property type="match status" value="1"/>
</dbReference>
<organism evidence="4 5">
    <name type="scientific">Rhodocytophaga aerolata</name>
    <dbReference type="NCBI Taxonomy" id="455078"/>
    <lineage>
        <taxon>Bacteria</taxon>
        <taxon>Pseudomonadati</taxon>
        <taxon>Bacteroidota</taxon>
        <taxon>Cytophagia</taxon>
        <taxon>Cytophagales</taxon>
        <taxon>Rhodocytophagaceae</taxon>
        <taxon>Rhodocytophaga</taxon>
    </lineage>
</organism>
<accession>A0ABT8RGP2</accession>
<name>A0ABT8RGP2_9BACT</name>
<dbReference type="InterPro" id="IPR002818">
    <property type="entry name" value="DJ-1/PfpI"/>
</dbReference>
<dbReference type="InterPro" id="IPR029062">
    <property type="entry name" value="Class_I_gatase-like"/>
</dbReference>
<dbReference type="SUPFAM" id="SSF52317">
    <property type="entry name" value="Class I glutamine amidotransferase-like"/>
    <property type="match status" value="1"/>
</dbReference>
<dbReference type="Gene3D" id="3.40.50.880">
    <property type="match status" value="1"/>
</dbReference>
<sequence length="319" mass="36560">MKKIAFIIPPTVQLLDLAGPVQVFSEAKYYGYDLSLEFYCFQQDPRCSAGLPFGPLKDFSEAQLTEGDYVFMAGMEFTYIESISFRAERKFFDWLKTCVEKKVTVCSICNAAFALGEAGLLDNLECTTHWRRIERLQARFPRAKVLADVLYVKNNHVYTSAGVSAGIDLSLSILEDLKGPLFTHKVARSLVVYHRRSHSHNQQSIYLDYRNHIHPQVHQVQDYLIEHLTEENDIDSLAELVAMSPRNLSRVFKEKTGITILEYLTQLRLEKATTLLNNPTYTLDYIASQCGFKTSRQLQRILQEKKKSVPAPLYSDLKE</sequence>
<dbReference type="InterPro" id="IPR018060">
    <property type="entry name" value="HTH_AraC"/>
</dbReference>
<evidence type="ECO:0000256" key="2">
    <source>
        <dbReference type="ARBA" id="ARBA00023163"/>
    </source>
</evidence>
<keyword evidence="2" id="KW-0804">Transcription</keyword>
<dbReference type="Pfam" id="PF12833">
    <property type="entry name" value="HTH_18"/>
    <property type="match status" value="1"/>
</dbReference>
<evidence type="ECO:0000313" key="5">
    <source>
        <dbReference type="Proteomes" id="UP001168528"/>
    </source>
</evidence>
<reference evidence="4" key="1">
    <citation type="submission" date="2023-07" db="EMBL/GenBank/DDBJ databases">
        <title>The genome sequence of Rhodocytophaga aerolata KACC 12507.</title>
        <authorList>
            <person name="Zhang X."/>
        </authorList>
    </citation>
    <scope>NUCLEOTIDE SEQUENCE</scope>
    <source>
        <strain evidence="4">KACC 12507</strain>
    </source>
</reference>
<evidence type="ECO:0000313" key="4">
    <source>
        <dbReference type="EMBL" id="MDO1451280.1"/>
    </source>
</evidence>
<dbReference type="Proteomes" id="UP001168528">
    <property type="component" value="Unassembled WGS sequence"/>
</dbReference>
<dbReference type="Gene3D" id="1.10.10.60">
    <property type="entry name" value="Homeodomain-like"/>
    <property type="match status" value="2"/>
</dbReference>
<keyword evidence="5" id="KW-1185">Reference proteome</keyword>
<dbReference type="Pfam" id="PF01965">
    <property type="entry name" value="DJ-1_PfpI"/>
    <property type="match status" value="1"/>
</dbReference>
<dbReference type="EMBL" id="JAUKPO010000051">
    <property type="protein sequence ID" value="MDO1451280.1"/>
    <property type="molecule type" value="Genomic_DNA"/>
</dbReference>